<keyword evidence="4 8" id="KW-0238">DNA-binding</keyword>
<comment type="function">
    <text evidence="7 8">TFIIF is a general transcription initiation factor that binds to RNA polymerase II and helps to recruit it to the initiation complex in collaboration with TFIIB. It promotes transcription elongation.</text>
</comment>
<gene>
    <name evidence="10" type="ORF">BCR43DRAFT_490089</name>
</gene>
<name>A0A1X2HFC8_SYNRA</name>
<comment type="similarity">
    <text evidence="2 8">Belongs to the TFIIF alpha subunit family.</text>
</comment>
<proteinExistence type="inferred from homology"/>
<feature type="compositionally biased region" description="Low complexity" evidence="9">
    <location>
        <begin position="25"/>
        <end position="46"/>
    </location>
</feature>
<keyword evidence="6 8" id="KW-0539">Nucleus</keyword>
<keyword evidence="3 8" id="KW-0805">Transcription regulation</keyword>
<keyword evidence="11" id="KW-1185">Reference proteome</keyword>
<reference evidence="10 11" key="1">
    <citation type="submission" date="2016-07" db="EMBL/GenBank/DDBJ databases">
        <title>Pervasive Adenine N6-methylation of Active Genes in Fungi.</title>
        <authorList>
            <consortium name="DOE Joint Genome Institute"/>
            <person name="Mondo S.J."/>
            <person name="Dannebaum R.O."/>
            <person name="Kuo R.C."/>
            <person name="Labutti K."/>
            <person name="Haridas S."/>
            <person name="Kuo A."/>
            <person name="Salamov A."/>
            <person name="Ahrendt S.R."/>
            <person name="Lipzen A."/>
            <person name="Sullivan W."/>
            <person name="Andreopoulos W.B."/>
            <person name="Clum A."/>
            <person name="Lindquist E."/>
            <person name="Daum C."/>
            <person name="Ramamoorthy G.K."/>
            <person name="Gryganskyi A."/>
            <person name="Culley D."/>
            <person name="Magnuson J.K."/>
            <person name="James T.Y."/>
            <person name="O'Malley M.A."/>
            <person name="Stajich J.E."/>
            <person name="Spatafora J.W."/>
            <person name="Visel A."/>
            <person name="Grigoriev I.V."/>
        </authorList>
    </citation>
    <scope>NUCLEOTIDE SEQUENCE [LARGE SCALE GENOMIC DNA]</scope>
    <source>
        <strain evidence="10 11">NRRL 2496</strain>
    </source>
</reference>
<dbReference type="EMBL" id="MCGN01000004">
    <property type="protein sequence ID" value="ORY97631.1"/>
    <property type="molecule type" value="Genomic_DNA"/>
</dbReference>
<dbReference type="GO" id="GO:0003677">
    <property type="term" value="F:DNA binding"/>
    <property type="evidence" value="ECO:0007669"/>
    <property type="project" value="UniProtKB-KW"/>
</dbReference>
<dbReference type="PANTHER" id="PTHR13011">
    <property type="entry name" value="TFIIF-ALPHA"/>
    <property type="match status" value="1"/>
</dbReference>
<evidence type="ECO:0000256" key="1">
    <source>
        <dbReference type="ARBA" id="ARBA00004123"/>
    </source>
</evidence>
<evidence type="ECO:0000256" key="7">
    <source>
        <dbReference type="ARBA" id="ARBA00025232"/>
    </source>
</evidence>
<sequence>MTGIYNTTHSRGRRPLPNSQSSPAQQQMMQRRLLAQRRAGQNAAQQPEETPDFQEFPLMSCKKRGKSHLMEFKTPRDVQFSNFARPVKLQRKENIYQPYNRQSPSGVKGEEIVPNGEGSSSSSQQQQQQQQQQQHGPKTGADTSLIAPMGGATRNKQMLFKKRTKQIFLAKEDTRELREQEQKPWILEDYDGQNSFTGTFEGGQRSNYVFLVLSDDGNFKVVPVDRWYKFQAKRNYPTLTLEEAEEQIKNNQKRDQDRWMMMSRNREQMQEAGASTDNKKKHKLVDRNEPKPASDDEGEGGGPRHKRSDSDIDDIDFEEVFEDDEEGGGEHEIEDEDQKDGKERIKRETKGYQPGAENDDDEDEDPFNEENLSKLTSEGKQMRKLVRDLEENRAYESDEEGDPYASSADEAVSEEEVKEEEKKEKEPEQKKAAVLPKRKGPVPGSKHMQKKPLLKKKEGLSRPIGRPGSPSLYMKKEDSATSASPPLRASSASPPRDPNAIYKKRKHDESHDGKHAKQQRLGGASSSGSPGGHDEGLITEQEVIATLRGRKMTTKEFLMHFRKRIKKNENNRKIITTLLKKVARHHTSDDPNQRILELRPELQ</sequence>
<dbReference type="InterPro" id="IPR036388">
    <property type="entry name" value="WH-like_DNA-bd_sf"/>
</dbReference>
<evidence type="ECO:0000313" key="10">
    <source>
        <dbReference type="EMBL" id="ORY97631.1"/>
    </source>
</evidence>
<dbReference type="Proteomes" id="UP000242180">
    <property type="component" value="Unassembled WGS sequence"/>
</dbReference>
<dbReference type="InterPro" id="IPR011039">
    <property type="entry name" value="TFIIF_interaction"/>
</dbReference>
<evidence type="ECO:0000256" key="6">
    <source>
        <dbReference type="ARBA" id="ARBA00023242"/>
    </source>
</evidence>
<feature type="compositionally biased region" description="Basic and acidic residues" evidence="9">
    <location>
        <begin position="385"/>
        <end position="396"/>
    </location>
</feature>
<dbReference type="STRING" id="13706.A0A1X2HFC8"/>
<dbReference type="GO" id="GO:0016251">
    <property type="term" value="F:RNA polymerase II general transcription initiation factor activity"/>
    <property type="evidence" value="ECO:0007669"/>
    <property type="project" value="TreeGrafter"/>
</dbReference>
<dbReference type="InterPro" id="IPR008851">
    <property type="entry name" value="TFIIF-alpha"/>
</dbReference>
<dbReference type="FunCoup" id="A0A1X2HFC8">
    <property type="interactions" value="63"/>
</dbReference>
<feature type="compositionally biased region" description="Low complexity" evidence="9">
    <location>
        <begin position="119"/>
        <end position="134"/>
    </location>
</feature>
<dbReference type="PANTHER" id="PTHR13011:SF0">
    <property type="entry name" value="GENERAL TRANSCRIPTION FACTOR IIF SUBUNIT 1"/>
    <property type="match status" value="1"/>
</dbReference>
<dbReference type="OMA" id="VTCGKTM"/>
<dbReference type="Gene3D" id="1.10.10.10">
    <property type="entry name" value="Winged helix-like DNA-binding domain superfamily/Winged helix DNA-binding domain"/>
    <property type="match status" value="1"/>
</dbReference>
<dbReference type="GO" id="GO:0006367">
    <property type="term" value="P:transcription initiation at RNA polymerase II promoter"/>
    <property type="evidence" value="ECO:0007669"/>
    <property type="project" value="InterPro"/>
</dbReference>
<feature type="compositionally biased region" description="Basic and acidic residues" evidence="9">
    <location>
        <begin position="339"/>
        <end position="350"/>
    </location>
</feature>
<dbReference type="SUPFAM" id="SSF50916">
    <property type="entry name" value="Rap30/74 interaction domains"/>
    <property type="match status" value="1"/>
</dbReference>
<feature type="region of interest" description="Disordered" evidence="9">
    <location>
        <begin position="267"/>
        <end position="539"/>
    </location>
</feature>
<dbReference type="Pfam" id="PF05793">
    <property type="entry name" value="TFIIF_alpha"/>
    <property type="match status" value="1"/>
</dbReference>
<feature type="compositionally biased region" description="Basic and acidic residues" evidence="9">
    <location>
        <begin position="419"/>
        <end position="431"/>
    </location>
</feature>
<keyword evidence="5 8" id="KW-0804">Transcription</keyword>
<dbReference type="GO" id="GO:0005674">
    <property type="term" value="C:transcription factor TFIIF complex"/>
    <property type="evidence" value="ECO:0007669"/>
    <property type="project" value="TreeGrafter"/>
</dbReference>
<organism evidence="10 11">
    <name type="scientific">Syncephalastrum racemosum</name>
    <name type="common">Filamentous fungus</name>
    <dbReference type="NCBI Taxonomy" id="13706"/>
    <lineage>
        <taxon>Eukaryota</taxon>
        <taxon>Fungi</taxon>
        <taxon>Fungi incertae sedis</taxon>
        <taxon>Mucoromycota</taxon>
        <taxon>Mucoromycotina</taxon>
        <taxon>Mucoromycetes</taxon>
        <taxon>Mucorales</taxon>
        <taxon>Syncephalastraceae</taxon>
        <taxon>Syncephalastrum</taxon>
    </lineage>
</organism>
<dbReference type="InParanoid" id="A0A1X2HFC8"/>
<feature type="region of interest" description="Disordered" evidence="9">
    <location>
        <begin position="1"/>
        <end position="58"/>
    </location>
</feature>
<accession>A0A1X2HFC8</accession>
<evidence type="ECO:0000256" key="4">
    <source>
        <dbReference type="ARBA" id="ARBA00023125"/>
    </source>
</evidence>
<evidence type="ECO:0000313" key="11">
    <source>
        <dbReference type="Proteomes" id="UP000242180"/>
    </source>
</evidence>
<dbReference type="AlphaFoldDB" id="A0A1X2HFC8"/>
<evidence type="ECO:0000256" key="5">
    <source>
        <dbReference type="ARBA" id="ARBA00023163"/>
    </source>
</evidence>
<evidence type="ECO:0000256" key="3">
    <source>
        <dbReference type="ARBA" id="ARBA00023015"/>
    </source>
</evidence>
<protein>
    <recommendedName>
        <fullName evidence="8">Transcription initiation factor IIF subunit alpha</fullName>
    </recommendedName>
</protein>
<evidence type="ECO:0000256" key="2">
    <source>
        <dbReference type="ARBA" id="ARBA00005249"/>
    </source>
</evidence>
<feature type="compositionally biased region" description="Basic and acidic residues" evidence="9">
    <location>
        <begin position="285"/>
        <end position="294"/>
    </location>
</feature>
<dbReference type="GO" id="GO:0001096">
    <property type="term" value="F:TFIIF-class transcription factor complex binding"/>
    <property type="evidence" value="ECO:0007669"/>
    <property type="project" value="TreeGrafter"/>
</dbReference>
<evidence type="ECO:0000256" key="8">
    <source>
        <dbReference type="RuleBase" id="RU366044"/>
    </source>
</evidence>
<feature type="region of interest" description="Disordered" evidence="9">
    <location>
        <begin position="94"/>
        <end position="155"/>
    </location>
</feature>
<dbReference type="GO" id="GO:0032968">
    <property type="term" value="P:positive regulation of transcription elongation by RNA polymerase II"/>
    <property type="evidence" value="ECO:0007669"/>
    <property type="project" value="InterPro"/>
</dbReference>
<comment type="subcellular location">
    <subcellularLocation>
        <location evidence="1 8">Nucleus</location>
    </subcellularLocation>
</comment>
<feature type="compositionally biased region" description="Acidic residues" evidence="9">
    <location>
        <begin position="311"/>
        <end position="338"/>
    </location>
</feature>
<feature type="compositionally biased region" description="Low complexity" evidence="9">
    <location>
        <begin position="480"/>
        <end position="500"/>
    </location>
</feature>
<feature type="compositionally biased region" description="Acidic residues" evidence="9">
    <location>
        <begin position="357"/>
        <end position="368"/>
    </location>
</feature>
<evidence type="ECO:0000256" key="9">
    <source>
        <dbReference type="SAM" id="MobiDB-lite"/>
    </source>
</evidence>
<comment type="caution">
    <text evidence="10">The sequence shown here is derived from an EMBL/GenBank/DDBJ whole genome shotgun (WGS) entry which is preliminary data.</text>
</comment>
<dbReference type="OrthoDB" id="76676at2759"/>